<feature type="region of interest" description="Disordered" evidence="1">
    <location>
        <begin position="1"/>
        <end position="20"/>
    </location>
</feature>
<keyword evidence="5" id="KW-1185">Reference proteome</keyword>
<feature type="domain" description="PASTA" evidence="3">
    <location>
        <begin position="193"/>
        <end position="267"/>
    </location>
</feature>
<keyword evidence="2" id="KW-1133">Transmembrane helix</keyword>
<dbReference type="CDD" id="cd06577">
    <property type="entry name" value="PASTA_pknB"/>
    <property type="match status" value="2"/>
</dbReference>
<dbReference type="PROSITE" id="PS51178">
    <property type="entry name" value="PASTA"/>
    <property type="match status" value="1"/>
</dbReference>
<dbReference type="RefSeq" id="WP_128559498.1">
    <property type="nucleotide sequence ID" value="NZ_QUAK01000232.1"/>
</dbReference>
<keyword evidence="2" id="KW-0812">Transmembrane</keyword>
<dbReference type="InterPro" id="IPR005543">
    <property type="entry name" value="PASTA_dom"/>
</dbReference>
<dbReference type="OrthoDB" id="4337778at2"/>
<feature type="transmembrane region" description="Helical" evidence="2">
    <location>
        <begin position="30"/>
        <end position="48"/>
    </location>
</feature>
<comment type="caution">
    <text evidence="4">The sequence shown here is derived from an EMBL/GenBank/DDBJ whole genome shotgun (WGS) entry which is preliminary data.</text>
</comment>
<evidence type="ECO:0000313" key="5">
    <source>
        <dbReference type="Proteomes" id="UP000263094"/>
    </source>
</evidence>
<reference evidence="4 5" key="1">
    <citation type="submission" date="2018-08" db="EMBL/GenBank/DDBJ databases">
        <title>Isolation, diversity and antifungal activity of Actinobacteria from wheat.</title>
        <authorList>
            <person name="Han C."/>
        </authorList>
    </citation>
    <scope>NUCLEOTIDE SEQUENCE [LARGE SCALE GENOMIC DNA]</scope>
    <source>
        <strain evidence="4 5">NEAU-YY421</strain>
    </source>
</reference>
<evidence type="ECO:0000313" key="4">
    <source>
        <dbReference type="EMBL" id="RFU82803.1"/>
    </source>
</evidence>
<dbReference type="EMBL" id="QUAK01000232">
    <property type="protein sequence ID" value="RFU82803.1"/>
    <property type="molecule type" value="Genomic_DNA"/>
</dbReference>
<feature type="region of interest" description="Disordered" evidence="1">
    <location>
        <begin position="79"/>
        <end position="103"/>
    </location>
</feature>
<name>A0A372LX04_9ACTN</name>
<accession>A0A372LX04</accession>
<feature type="region of interest" description="Disordered" evidence="1">
    <location>
        <begin position="251"/>
        <end position="350"/>
    </location>
</feature>
<evidence type="ECO:0000256" key="2">
    <source>
        <dbReference type="SAM" id="Phobius"/>
    </source>
</evidence>
<sequence length="350" mass="35841">MSFAQWSQNPQAPIPPSPSPAARLPWHRRTGWVIAALLLLPPLGWILACLKREWTLPRRLMATGLSVVWLLVILPSGGGSTDPDNNGSTGKNPAATVSAKATPSPAARTAVQVPEFVGESLSDAKSAAVAAGFARVTSHDASDGDSGQLVDSNWTVCFQKPKSGTKSADPASTAVALGVVRTGDPCPASDGEPIPYPKMPDVVGKTYEEASEALADLGLTDVDATSAFTDVDVPNNPADWKVCFQHPAAGKKLTRAESTSAELSLVRPTDTCPGTEHTRRHTPAPDPAPDPDRGSSTGGGSSSGGGGGGGGGGGVGTVHPGAFCSPPGAIGTSNGKLYTCKGPGQNRWRR</sequence>
<evidence type="ECO:0000259" key="3">
    <source>
        <dbReference type="PROSITE" id="PS51178"/>
    </source>
</evidence>
<organism evidence="4 5">
    <name type="scientific">Streptomyces triticagri</name>
    <dbReference type="NCBI Taxonomy" id="2293568"/>
    <lineage>
        <taxon>Bacteria</taxon>
        <taxon>Bacillati</taxon>
        <taxon>Actinomycetota</taxon>
        <taxon>Actinomycetes</taxon>
        <taxon>Kitasatosporales</taxon>
        <taxon>Streptomycetaceae</taxon>
        <taxon>Streptomyces</taxon>
    </lineage>
</organism>
<dbReference type="AlphaFoldDB" id="A0A372LX04"/>
<keyword evidence="2" id="KW-0472">Membrane</keyword>
<evidence type="ECO:0000256" key="1">
    <source>
        <dbReference type="SAM" id="MobiDB-lite"/>
    </source>
</evidence>
<protein>
    <submittedName>
        <fullName evidence="4">PASTA domain-containing protein</fullName>
    </submittedName>
</protein>
<dbReference type="Proteomes" id="UP000263094">
    <property type="component" value="Unassembled WGS sequence"/>
</dbReference>
<gene>
    <name evidence="4" type="ORF">DY218_31150</name>
</gene>
<dbReference type="Pfam" id="PF03793">
    <property type="entry name" value="PASTA"/>
    <property type="match status" value="2"/>
</dbReference>
<feature type="compositionally biased region" description="Polar residues" evidence="1">
    <location>
        <begin position="82"/>
        <end position="91"/>
    </location>
</feature>
<dbReference type="Gene3D" id="3.30.10.20">
    <property type="match status" value="2"/>
</dbReference>
<proteinExistence type="predicted"/>
<feature type="compositionally biased region" description="Gly residues" evidence="1">
    <location>
        <begin position="296"/>
        <end position="316"/>
    </location>
</feature>